<dbReference type="InterPro" id="IPR011079">
    <property type="entry name" value="Ala_racemase_C"/>
</dbReference>
<dbReference type="GO" id="GO:0009252">
    <property type="term" value="P:peptidoglycan biosynthetic process"/>
    <property type="evidence" value="ECO:0007669"/>
    <property type="project" value="TreeGrafter"/>
</dbReference>
<keyword evidence="2 4" id="KW-0663">Pyridoxal phosphate</keyword>
<evidence type="ECO:0000256" key="5">
    <source>
        <dbReference type="PIRSR" id="PIRSR600821-50"/>
    </source>
</evidence>
<dbReference type="CDD" id="cd00430">
    <property type="entry name" value="PLPDE_III_AR"/>
    <property type="match status" value="1"/>
</dbReference>
<reference evidence="8 9" key="1">
    <citation type="journal article" date="2012" name="Stand. Genomic Sci.">
        <title>Genome sequence of the soil bacterium Saccharomonospora azurea type strain (NA-128(T)).</title>
        <authorList>
            <person name="Klenk H.P."/>
            <person name="Held B."/>
            <person name="Lucas S."/>
            <person name="Lapidus A."/>
            <person name="Copeland A."/>
            <person name="Hammon N."/>
            <person name="Pitluck S."/>
            <person name="Goodwin L.A."/>
            <person name="Han C."/>
            <person name="Tapia R."/>
            <person name="Brambilla E.M."/>
            <person name="Potter G."/>
            <person name="Land M."/>
            <person name="Ivanova N."/>
            <person name="Rohde M."/>
            <person name="Goker M."/>
            <person name="Detter J.C."/>
            <person name="Kyrpides N.C."/>
            <person name="Woyke T."/>
        </authorList>
    </citation>
    <scope>NUCLEOTIDE SEQUENCE [LARGE SCALE GENOMIC DNA]</scope>
    <source>
        <strain evidence="8 9">NA-128</strain>
    </source>
</reference>
<dbReference type="HAMAP" id="MF_01201">
    <property type="entry name" value="Ala_racemase"/>
    <property type="match status" value="1"/>
</dbReference>
<comment type="pathway">
    <text evidence="4">Amino-acid biosynthesis; D-alanine biosynthesis; D-alanine from L-alanine: step 1/1.</text>
</comment>
<dbReference type="EC" id="5.1.1.1" evidence="4"/>
<dbReference type="EMBL" id="CM001466">
    <property type="protein sequence ID" value="EHY87314.1"/>
    <property type="molecule type" value="Genomic_DNA"/>
</dbReference>
<evidence type="ECO:0000256" key="4">
    <source>
        <dbReference type="HAMAP-Rule" id="MF_01201"/>
    </source>
</evidence>
<evidence type="ECO:0000256" key="2">
    <source>
        <dbReference type="ARBA" id="ARBA00022898"/>
    </source>
</evidence>
<dbReference type="InterPro" id="IPR009006">
    <property type="entry name" value="Ala_racemase/Decarboxylase_C"/>
</dbReference>
<feature type="active site" description="Proton acceptor; specific for D-alanine" evidence="4">
    <location>
        <position position="32"/>
    </location>
</feature>
<evidence type="ECO:0000256" key="3">
    <source>
        <dbReference type="ARBA" id="ARBA00023235"/>
    </source>
</evidence>
<dbReference type="InterPro" id="IPR000821">
    <property type="entry name" value="Ala_racemase"/>
</dbReference>
<feature type="domain" description="Alanine racemase C-terminal" evidence="7">
    <location>
        <begin position="239"/>
        <end position="366"/>
    </location>
</feature>
<dbReference type="InterPro" id="IPR001608">
    <property type="entry name" value="Ala_racemase_N"/>
</dbReference>
<dbReference type="PRINTS" id="PR00992">
    <property type="entry name" value="ALARACEMASE"/>
</dbReference>
<evidence type="ECO:0000256" key="1">
    <source>
        <dbReference type="ARBA" id="ARBA00001933"/>
    </source>
</evidence>
<feature type="binding site" evidence="4 6">
    <location>
        <position position="308"/>
    </location>
    <ligand>
        <name>substrate</name>
    </ligand>
</feature>
<protein>
    <recommendedName>
        <fullName evidence="4">Alanine racemase</fullName>
        <ecNumber evidence="4">5.1.1.1</ecNumber>
    </recommendedName>
</protein>
<dbReference type="Gene3D" id="3.20.20.10">
    <property type="entry name" value="Alanine racemase"/>
    <property type="match status" value="1"/>
</dbReference>
<dbReference type="SUPFAM" id="SSF50621">
    <property type="entry name" value="Alanine racemase C-terminal domain-like"/>
    <property type="match status" value="1"/>
</dbReference>
<dbReference type="InterPro" id="IPR029066">
    <property type="entry name" value="PLP-binding_barrel"/>
</dbReference>
<comment type="cofactor">
    <cofactor evidence="1 4 5">
        <name>pyridoxal 5'-phosphate</name>
        <dbReference type="ChEBI" id="CHEBI:597326"/>
    </cofactor>
</comment>
<evidence type="ECO:0000313" key="9">
    <source>
        <dbReference type="Proteomes" id="UP000004705"/>
    </source>
</evidence>
<dbReference type="Pfam" id="PF01168">
    <property type="entry name" value="Ala_racemase_N"/>
    <property type="match status" value="1"/>
</dbReference>
<dbReference type="FunFam" id="3.20.20.10:FF:000002">
    <property type="entry name" value="Alanine racemase"/>
    <property type="match status" value="1"/>
</dbReference>
<dbReference type="GO" id="GO:0030632">
    <property type="term" value="P:D-alanine biosynthetic process"/>
    <property type="evidence" value="ECO:0007669"/>
    <property type="project" value="UniProtKB-UniRule"/>
</dbReference>
<dbReference type="Pfam" id="PF00842">
    <property type="entry name" value="Ala_racemase_C"/>
    <property type="match status" value="1"/>
</dbReference>
<dbReference type="SUPFAM" id="SSF51419">
    <property type="entry name" value="PLP-binding barrel"/>
    <property type="match status" value="1"/>
</dbReference>
<evidence type="ECO:0000256" key="6">
    <source>
        <dbReference type="PIRSR" id="PIRSR600821-52"/>
    </source>
</evidence>
<keyword evidence="9" id="KW-1185">Reference proteome</keyword>
<dbReference type="AlphaFoldDB" id="H8G745"/>
<dbReference type="GO" id="GO:0005829">
    <property type="term" value="C:cytosol"/>
    <property type="evidence" value="ECO:0007669"/>
    <property type="project" value="TreeGrafter"/>
</dbReference>
<comment type="function">
    <text evidence="4">Catalyzes the interconversion of L-alanine and D-alanine. May also act on other amino acids.</text>
</comment>
<sequence>MSEAIVDLDAIAHNAELIAHRSGPAAVMAVVKADAFGHGMIEVARTVLAHGASWLGVATAQEALRLRAAGITAPVLSWLHGVGTDFRSPIRADVDLSVSSVAHVNAIAACAADLGRTASVHLKLDTGLSRGGAPERQWPALVRAARNLERHGLVRVRGVWSHLISADDPDSAHTSAQLARFDHAVAFAREAGLDPELRHVANSAAALNSPRSAYELVRPGIGLYGVEPVAGRRFGLRAALTLRGHILLVKDVPAGTGVSYGHDYATPRDGRLALVPLGYADGVPRLAGGRAQVRIGGRRRPIAGRIAMDQFVVDLGALAAQPGDDVVLLAPEQHGGPTVDEWAQWARTLPHEIFTGIGDRVPRRYLGGAAAHTSTEGNTVV</sequence>
<dbReference type="HOGENOM" id="CLU_028393_0_0_11"/>
<accession>H8G745</accession>
<gene>
    <name evidence="8" type="ORF">SacazDRAFT_00334</name>
</gene>
<comment type="similarity">
    <text evidence="4">Belongs to the alanine racemase family.</text>
</comment>
<feature type="binding site" evidence="4 6">
    <location>
        <position position="130"/>
    </location>
    <ligand>
        <name>substrate</name>
    </ligand>
</feature>
<name>H8G745_9PSEU</name>
<dbReference type="GO" id="GO:0008784">
    <property type="term" value="F:alanine racemase activity"/>
    <property type="evidence" value="ECO:0007669"/>
    <property type="project" value="UniProtKB-UniRule"/>
</dbReference>
<evidence type="ECO:0000259" key="7">
    <source>
        <dbReference type="SMART" id="SM01005"/>
    </source>
</evidence>
<dbReference type="OrthoDB" id="9813814at2"/>
<dbReference type="Gene3D" id="2.40.37.10">
    <property type="entry name" value="Lyase, Ornithine Decarboxylase, Chain A, domain 1"/>
    <property type="match status" value="1"/>
</dbReference>
<feature type="modified residue" description="N6-(pyridoxal phosphate)lysine" evidence="4 5">
    <location>
        <position position="32"/>
    </location>
</feature>
<evidence type="ECO:0000313" key="8">
    <source>
        <dbReference type="EMBL" id="EHY87314.1"/>
    </source>
</evidence>
<proteinExistence type="inferred from homology"/>
<dbReference type="NCBIfam" id="TIGR00492">
    <property type="entry name" value="alr"/>
    <property type="match status" value="1"/>
</dbReference>
<dbReference type="GO" id="GO:0030170">
    <property type="term" value="F:pyridoxal phosphate binding"/>
    <property type="evidence" value="ECO:0007669"/>
    <property type="project" value="UniProtKB-UniRule"/>
</dbReference>
<keyword evidence="3 4" id="KW-0413">Isomerase</keyword>
<dbReference type="PANTHER" id="PTHR30511">
    <property type="entry name" value="ALANINE RACEMASE"/>
    <property type="match status" value="1"/>
</dbReference>
<dbReference type="SMART" id="SM01005">
    <property type="entry name" value="Ala_racemase_C"/>
    <property type="match status" value="1"/>
</dbReference>
<dbReference type="UniPathway" id="UPA00042">
    <property type="reaction ID" value="UER00497"/>
</dbReference>
<comment type="catalytic activity">
    <reaction evidence="4">
        <text>L-alanine = D-alanine</text>
        <dbReference type="Rhea" id="RHEA:20249"/>
        <dbReference type="ChEBI" id="CHEBI:57416"/>
        <dbReference type="ChEBI" id="CHEBI:57972"/>
        <dbReference type="EC" id="5.1.1.1"/>
    </reaction>
</comment>
<feature type="active site" description="Proton acceptor; specific for L-alanine" evidence="4">
    <location>
        <position position="260"/>
    </location>
</feature>
<organism evidence="8 9">
    <name type="scientific">Saccharomonospora azurea NA-128</name>
    <dbReference type="NCBI Taxonomy" id="882081"/>
    <lineage>
        <taxon>Bacteria</taxon>
        <taxon>Bacillati</taxon>
        <taxon>Actinomycetota</taxon>
        <taxon>Actinomycetes</taxon>
        <taxon>Pseudonocardiales</taxon>
        <taxon>Pseudonocardiaceae</taxon>
        <taxon>Saccharomonospora</taxon>
    </lineage>
</organism>
<dbReference type="Proteomes" id="UP000004705">
    <property type="component" value="Chromosome"/>
</dbReference>
<dbReference type="RefSeq" id="WP_005438023.1">
    <property type="nucleotide sequence ID" value="NZ_CM001466.1"/>
</dbReference>
<dbReference type="PANTHER" id="PTHR30511:SF0">
    <property type="entry name" value="ALANINE RACEMASE, CATABOLIC-RELATED"/>
    <property type="match status" value="1"/>
</dbReference>